<proteinExistence type="inferred from homology"/>
<comment type="subcellular location">
    <subcellularLocation>
        <location evidence="1 6">Cell membrane</location>
        <topology evidence="1 6">Multi-pass membrane protein</topology>
    </subcellularLocation>
</comment>
<evidence type="ECO:0000256" key="5">
    <source>
        <dbReference type="ARBA" id="ARBA00023136"/>
    </source>
</evidence>
<dbReference type="EMBL" id="CAADFH010000156">
    <property type="protein sequence ID" value="VFK01666.1"/>
    <property type="molecule type" value="Genomic_DNA"/>
</dbReference>
<name>A0A450VA66_9GAMM</name>
<keyword evidence="2 6" id="KW-1003">Cell membrane</keyword>
<comment type="caution">
    <text evidence="6">Lacks conserved residue(s) required for the propagation of feature annotation.</text>
</comment>
<dbReference type="Pfam" id="PF09335">
    <property type="entry name" value="VTT_dom"/>
    <property type="match status" value="1"/>
</dbReference>
<evidence type="ECO:0000313" key="8">
    <source>
        <dbReference type="EMBL" id="VFK01666.1"/>
    </source>
</evidence>
<feature type="domain" description="VTT" evidence="7">
    <location>
        <begin position="62"/>
        <end position="110"/>
    </location>
</feature>
<keyword evidence="4 6" id="KW-1133">Transmembrane helix</keyword>
<dbReference type="InterPro" id="IPR015414">
    <property type="entry name" value="TMEM64"/>
</dbReference>
<protein>
    <recommendedName>
        <fullName evidence="6">TVP38/TMEM64 family membrane protein</fullName>
    </recommendedName>
</protein>
<comment type="similarity">
    <text evidence="6">Belongs to the TVP38/TMEM64 family.</text>
</comment>
<evidence type="ECO:0000256" key="4">
    <source>
        <dbReference type="ARBA" id="ARBA00022989"/>
    </source>
</evidence>
<dbReference type="PANTHER" id="PTHR12677:SF59">
    <property type="entry name" value="GOLGI APPARATUS MEMBRANE PROTEIN TVP38-RELATED"/>
    <property type="match status" value="1"/>
</dbReference>
<feature type="transmembrane region" description="Helical" evidence="6">
    <location>
        <begin position="45"/>
        <end position="70"/>
    </location>
</feature>
<gene>
    <name evidence="8" type="ORF">BECKLFY1418A_GA0070994_11564</name>
</gene>
<reference evidence="8" key="1">
    <citation type="submission" date="2019-02" db="EMBL/GenBank/DDBJ databases">
        <authorList>
            <person name="Gruber-Vodicka R. H."/>
            <person name="Seah K. B. B."/>
        </authorList>
    </citation>
    <scope>NUCLEOTIDE SEQUENCE</scope>
    <source>
        <strain evidence="8">BECK_M6</strain>
    </source>
</reference>
<dbReference type="InterPro" id="IPR032816">
    <property type="entry name" value="VTT_dom"/>
</dbReference>
<organism evidence="8">
    <name type="scientific">Candidatus Kentrum sp. LFY</name>
    <dbReference type="NCBI Taxonomy" id="2126342"/>
    <lineage>
        <taxon>Bacteria</taxon>
        <taxon>Pseudomonadati</taxon>
        <taxon>Pseudomonadota</taxon>
        <taxon>Gammaproteobacteria</taxon>
        <taxon>Candidatus Kentrum</taxon>
    </lineage>
</organism>
<keyword evidence="5 6" id="KW-0472">Membrane</keyword>
<dbReference type="PANTHER" id="PTHR12677">
    <property type="entry name" value="GOLGI APPARATUS MEMBRANE PROTEIN TVP38-RELATED"/>
    <property type="match status" value="1"/>
</dbReference>
<feature type="transmembrane region" description="Helical" evidence="6">
    <location>
        <begin position="82"/>
        <end position="102"/>
    </location>
</feature>
<dbReference type="GO" id="GO:0005886">
    <property type="term" value="C:plasma membrane"/>
    <property type="evidence" value="ECO:0007669"/>
    <property type="project" value="UniProtKB-SubCell"/>
</dbReference>
<evidence type="ECO:0000256" key="2">
    <source>
        <dbReference type="ARBA" id="ARBA00022475"/>
    </source>
</evidence>
<evidence type="ECO:0000256" key="1">
    <source>
        <dbReference type="ARBA" id="ARBA00004651"/>
    </source>
</evidence>
<sequence>MDEKRNHLRLAGLIGLLIVAAIGLWQGRSLDWQGVAQWTEDLGSLAWLVFMAIYAVATVAFLPGSVFSLAGRALFGPVSGTFVNLTGATIGAVLAFLMARYLGGLATGTRAPAPDWAPSWQGWKRKAGGSSPSPGWFPCPPSIFSITPWA</sequence>
<feature type="transmembrane region" description="Helical" evidence="6">
    <location>
        <begin position="7"/>
        <end position="25"/>
    </location>
</feature>
<evidence type="ECO:0000256" key="3">
    <source>
        <dbReference type="ARBA" id="ARBA00022692"/>
    </source>
</evidence>
<evidence type="ECO:0000256" key="6">
    <source>
        <dbReference type="RuleBase" id="RU366058"/>
    </source>
</evidence>
<keyword evidence="3 6" id="KW-0812">Transmembrane</keyword>
<dbReference type="AlphaFoldDB" id="A0A450VA66"/>
<accession>A0A450VA66</accession>
<evidence type="ECO:0000259" key="7">
    <source>
        <dbReference type="Pfam" id="PF09335"/>
    </source>
</evidence>